<evidence type="ECO:0000256" key="2">
    <source>
        <dbReference type="ARBA" id="ARBA00022630"/>
    </source>
</evidence>
<dbReference type="InterPro" id="IPR050315">
    <property type="entry name" value="FAD-oxidoreductase_2"/>
</dbReference>
<protein>
    <submittedName>
        <fullName evidence="6">Flavocytochrome c</fullName>
    </submittedName>
</protein>
<evidence type="ECO:0000313" key="7">
    <source>
        <dbReference type="Proteomes" id="UP000023152"/>
    </source>
</evidence>
<name>X6LQ34_RETFI</name>
<comment type="cofactor">
    <cofactor evidence="1">
        <name>FAD</name>
        <dbReference type="ChEBI" id="CHEBI:57692"/>
    </cofactor>
</comment>
<dbReference type="AlphaFoldDB" id="X6LQ34"/>
<comment type="caution">
    <text evidence="6">The sequence shown here is derived from an EMBL/GenBank/DDBJ whole genome shotgun (WGS) entry which is preliminary data.</text>
</comment>
<accession>X6LQ34</accession>
<dbReference type="OrthoDB" id="71672at2759"/>
<dbReference type="GO" id="GO:0016491">
    <property type="term" value="F:oxidoreductase activity"/>
    <property type="evidence" value="ECO:0007669"/>
    <property type="project" value="UniProtKB-KW"/>
</dbReference>
<dbReference type="SUPFAM" id="SSF51905">
    <property type="entry name" value="FAD/NAD(P)-binding domain"/>
    <property type="match status" value="1"/>
</dbReference>
<dbReference type="Proteomes" id="UP000023152">
    <property type="component" value="Unassembled WGS sequence"/>
</dbReference>
<feature type="domain" description="FAD-dependent oxidoreductase 2 FAD-binding" evidence="5">
    <location>
        <begin position="8"/>
        <end position="134"/>
    </location>
</feature>
<keyword evidence="2" id="KW-0285">Flavoprotein</keyword>
<proteinExistence type="predicted"/>
<evidence type="ECO:0000256" key="1">
    <source>
        <dbReference type="ARBA" id="ARBA00001974"/>
    </source>
</evidence>
<feature type="non-terminal residue" evidence="6">
    <location>
        <position position="1"/>
    </location>
</feature>
<dbReference type="InterPro" id="IPR003953">
    <property type="entry name" value="FAD-dep_OxRdtase_2_FAD-bd"/>
</dbReference>
<keyword evidence="4" id="KW-0560">Oxidoreductase</keyword>
<evidence type="ECO:0000256" key="4">
    <source>
        <dbReference type="ARBA" id="ARBA00023002"/>
    </source>
</evidence>
<sequence length="156" mass="16570">KKKWSKAVIVVGAGLSGGSAALTVLEAGGKVILIEKEKRFGGNSVRASSGINAAHTKHQKEQGINDSVELFAKDTAYSMFKDVNAKPTPLVQTLCENSAEAVDWLEAHELNIPVLSQNGGHSASRTHRPISGAAGGYITLGLLRSVRKYEENGQCK</sequence>
<evidence type="ECO:0000259" key="5">
    <source>
        <dbReference type="Pfam" id="PF00890"/>
    </source>
</evidence>
<dbReference type="PANTHER" id="PTHR43400:SF7">
    <property type="entry name" value="FAD-DEPENDENT OXIDOREDUCTASE 2 FAD BINDING DOMAIN-CONTAINING PROTEIN"/>
    <property type="match status" value="1"/>
</dbReference>
<dbReference type="InterPro" id="IPR036188">
    <property type="entry name" value="FAD/NAD-bd_sf"/>
</dbReference>
<gene>
    <name evidence="6" type="ORF">RFI_34568</name>
</gene>
<dbReference type="EMBL" id="ASPP01034774">
    <property type="protein sequence ID" value="ETO02845.1"/>
    <property type="molecule type" value="Genomic_DNA"/>
</dbReference>
<organism evidence="6 7">
    <name type="scientific">Reticulomyxa filosa</name>
    <dbReference type="NCBI Taxonomy" id="46433"/>
    <lineage>
        <taxon>Eukaryota</taxon>
        <taxon>Sar</taxon>
        <taxon>Rhizaria</taxon>
        <taxon>Retaria</taxon>
        <taxon>Foraminifera</taxon>
        <taxon>Monothalamids</taxon>
        <taxon>Reticulomyxidae</taxon>
        <taxon>Reticulomyxa</taxon>
    </lineage>
</organism>
<evidence type="ECO:0000256" key="3">
    <source>
        <dbReference type="ARBA" id="ARBA00022827"/>
    </source>
</evidence>
<dbReference type="PANTHER" id="PTHR43400">
    <property type="entry name" value="FUMARATE REDUCTASE"/>
    <property type="match status" value="1"/>
</dbReference>
<dbReference type="Pfam" id="PF00890">
    <property type="entry name" value="FAD_binding_2"/>
    <property type="match status" value="1"/>
</dbReference>
<keyword evidence="3" id="KW-0274">FAD</keyword>
<reference evidence="6 7" key="1">
    <citation type="journal article" date="2013" name="Curr. Biol.">
        <title>The Genome of the Foraminiferan Reticulomyxa filosa.</title>
        <authorList>
            <person name="Glockner G."/>
            <person name="Hulsmann N."/>
            <person name="Schleicher M."/>
            <person name="Noegel A.A."/>
            <person name="Eichinger L."/>
            <person name="Gallinger C."/>
            <person name="Pawlowski J."/>
            <person name="Sierra R."/>
            <person name="Euteneuer U."/>
            <person name="Pillet L."/>
            <person name="Moustafa A."/>
            <person name="Platzer M."/>
            <person name="Groth M."/>
            <person name="Szafranski K."/>
            <person name="Schliwa M."/>
        </authorList>
    </citation>
    <scope>NUCLEOTIDE SEQUENCE [LARGE SCALE GENOMIC DNA]</scope>
</reference>
<dbReference type="Gene3D" id="3.50.50.60">
    <property type="entry name" value="FAD/NAD(P)-binding domain"/>
    <property type="match status" value="1"/>
</dbReference>
<evidence type="ECO:0000313" key="6">
    <source>
        <dbReference type="EMBL" id="ETO02845.1"/>
    </source>
</evidence>
<keyword evidence="7" id="KW-1185">Reference proteome</keyword>
<feature type="non-terminal residue" evidence="6">
    <location>
        <position position="156"/>
    </location>
</feature>